<sequence>MVNTQQQHWQDVRRKRRPQQKHTRPAPIDNAWGGWEEPQDHSAWFQQPAPGEEPWDLRDLEKMDHVDMVYELVPWWREGVKAAESGIVMKMADFLEQIEARHRDGVVAQDSQADEEDMDNPWRPRDPQDEARAWLEGSAMPREQYDEWGRPIGCSGQQWDQHPQEQDPEWKMILDEADRSSPWGNSDKTRTDDGPVLERVNYGPQDVQDGSEQPPPASDSQPNEQDSWRFVEAVARRRAANGRRKNDMHTFYQMPTEDKLRNIQTLIHDLRGR</sequence>
<evidence type="ECO:0000313" key="2">
    <source>
        <dbReference type="EMBL" id="TFK56959.1"/>
    </source>
</evidence>
<feature type="region of interest" description="Disordered" evidence="1">
    <location>
        <begin position="177"/>
        <end position="228"/>
    </location>
</feature>
<evidence type="ECO:0000256" key="1">
    <source>
        <dbReference type="SAM" id="MobiDB-lite"/>
    </source>
</evidence>
<feature type="region of interest" description="Disordered" evidence="1">
    <location>
        <begin position="1"/>
        <end position="53"/>
    </location>
</feature>
<reference evidence="2 3" key="1">
    <citation type="journal article" date="2019" name="Nat. Ecol. Evol.">
        <title>Megaphylogeny resolves global patterns of mushroom evolution.</title>
        <authorList>
            <person name="Varga T."/>
            <person name="Krizsan K."/>
            <person name="Foldi C."/>
            <person name="Dima B."/>
            <person name="Sanchez-Garcia M."/>
            <person name="Sanchez-Ramirez S."/>
            <person name="Szollosi G.J."/>
            <person name="Szarkandi J.G."/>
            <person name="Papp V."/>
            <person name="Albert L."/>
            <person name="Andreopoulos W."/>
            <person name="Angelini C."/>
            <person name="Antonin V."/>
            <person name="Barry K.W."/>
            <person name="Bougher N.L."/>
            <person name="Buchanan P."/>
            <person name="Buyck B."/>
            <person name="Bense V."/>
            <person name="Catcheside P."/>
            <person name="Chovatia M."/>
            <person name="Cooper J."/>
            <person name="Damon W."/>
            <person name="Desjardin D."/>
            <person name="Finy P."/>
            <person name="Geml J."/>
            <person name="Haridas S."/>
            <person name="Hughes K."/>
            <person name="Justo A."/>
            <person name="Karasinski D."/>
            <person name="Kautmanova I."/>
            <person name="Kiss B."/>
            <person name="Kocsube S."/>
            <person name="Kotiranta H."/>
            <person name="LaButti K.M."/>
            <person name="Lechner B.E."/>
            <person name="Liimatainen K."/>
            <person name="Lipzen A."/>
            <person name="Lukacs Z."/>
            <person name="Mihaltcheva S."/>
            <person name="Morgado L.N."/>
            <person name="Niskanen T."/>
            <person name="Noordeloos M.E."/>
            <person name="Ohm R.A."/>
            <person name="Ortiz-Santana B."/>
            <person name="Ovrebo C."/>
            <person name="Racz N."/>
            <person name="Riley R."/>
            <person name="Savchenko A."/>
            <person name="Shiryaev A."/>
            <person name="Soop K."/>
            <person name="Spirin V."/>
            <person name="Szebenyi C."/>
            <person name="Tomsovsky M."/>
            <person name="Tulloss R.E."/>
            <person name="Uehling J."/>
            <person name="Grigoriev I.V."/>
            <person name="Vagvolgyi C."/>
            <person name="Papp T."/>
            <person name="Martin F.M."/>
            <person name="Miettinen O."/>
            <person name="Hibbett D.S."/>
            <person name="Nagy L.G."/>
        </authorList>
    </citation>
    <scope>NUCLEOTIDE SEQUENCE [LARGE SCALE GENOMIC DNA]</scope>
    <source>
        <strain evidence="2 3">OMC1185</strain>
    </source>
</reference>
<feature type="region of interest" description="Disordered" evidence="1">
    <location>
        <begin position="106"/>
        <end position="128"/>
    </location>
</feature>
<dbReference type="EMBL" id="ML213503">
    <property type="protein sequence ID" value="TFK56959.1"/>
    <property type="molecule type" value="Genomic_DNA"/>
</dbReference>
<dbReference type="AlphaFoldDB" id="A0A5C3NGE4"/>
<accession>A0A5C3NGE4</accession>
<dbReference type="Proteomes" id="UP000305948">
    <property type="component" value="Unassembled WGS sequence"/>
</dbReference>
<protein>
    <submittedName>
        <fullName evidence="2">Uncharacterized protein</fullName>
    </submittedName>
</protein>
<dbReference type="STRING" id="5364.A0A5C3NGE4"/>
<feature type="region of interest" description="Disordered" evidence="1">
    <location>
        <begin position="146"/>
        <end position="165"/>
    </location>
</feature>
<name>A0A5C3NGE4_9AGAM</name>
<feature type="compositionally biased region" description="Basic residues" evidence="1">
    <location>
        <begin position="13"/>
        <end position="24"/>
    </location>
</feature>
<evidence type="ECO:0000313" key="3">
    <source>
        <dbReference type="Proteomes" id="UP000305948"/>
    </source>
</evidence>
<keyword evidence="3" id="KW-1185">Reference proteome</keyword>
<organism evidence="2 3">
    <name type="scientific">Heliocybe sulcata</name>
    <dbReference type="NCBI Taxonomy" id="5364"/>
    <lineage>
        <taxon>Eukaryota</taxon>
        <taxon>Fungi</taxon>
        <taxon>Dikarya</taxon>
        <taxon>Basidiomycota</taxon>
        <taxon>Agaricomycotina</taxon>
        <taxon>Agaricomycetes</taxon>
        <taxon>Gloeophyllales</taxon>
        <taxon>Gloeophyllaceae</taxon>
        <taxon>Heliocybe</taxon>
    </lineage>
</organism>
<dbReference type="OrthoDB" id="10251155at2759"/>
<gene>
    <name evidence="2" type="ORF">OE88DRAFT_1722019</name>
</gene>
<proteinExistence type="predicted"/>